<evidence type="ECO:0000313" key="1">
    <source>
        <dbReference type="EMBL" id="CAH2005461.1"/>
    </source>
</evidence>
<accession>A0A9P0LZ50</accession>
<name>A0A9P0LZ50_ACAOB</name>
<proteinExistence type="predicted"/>
<keyword evidence="2" id="KW-1185">Reference proteome</keyword>
<protein>
    <submittedName>
        <fullName evidence="1">Uncharacterized protein</fullName>
    </submittedName>
</protein>
<dbReference type="AlphaFoldDB" id="A0A9P0LZ50"/>
<dbReference type="Proteomes" id="UP001152888">
    <property type="component" value="Unassembled WGS sequence"/>
</dbReference>
<evidence type="ECO:0000313" key="2">
    <source>
        <dbReference type="Proteomes" id="UP001152888"/>
    </source>
</evidence>
<comment type="caution">
    <text evidence="1">The sequence shown here is derived from an EMBL/GenBank/DDBJ whole genome shotgun (WGS) entry which is preliminary data.</text>
</comment>
<gene>
    <name evidence="1" type="ORF">ACAOBT_LOCUS28553</name>
</gene>
<reference evidence="1" key="1">
    <citation type="submission" date="2022-03" db="EMBL/GenBank/DDBJ databases">
        <authorList>
            <person name="Sayadi A."/>
        </authorList>
    </citation>
    <scope>NUCLEOTIDE SEQUENCE</scope>
</reference>
<sequence length="66" mass="7666">MKVVICRRTQLHDRAAKLQLVRRCQNLACVVNLSKLIVSACHSSYFLNSYIATDMSKSNRFFRRGF</sequence>
<dbReference type="EMBL" id="CAKOFQ010007640">
    <property type="protein sequence ID" value="CAH2005461.1"/>
    <property type="molecule type" value="Genomic_DNA"/>
</dbReference>
<organism evidence="1 2">
    <name type="scientific">Acanthoscelides obtectus</name>
    <name type="common">Bean weevil</name>
    <name type="synonym">Bruchus obtectus</name>
    <dbReference type="NCBI Taxonomy" id="200917"/>
    <lineage>
        <taxon>Eukaryota</taxon>
        <taxon>Metazoa</taxon>
        <taxon>Ecdysozoa</taxon>
        <taxon>Arthropoda</taxon>
        <taxon>Hexapoda</taxon>
        <taxon>Insecta</taxon>
        <taxon>Pterygota</taxon>
        <taxon>Neoptera</taxon>
        <taxon>Endopterygota</taxon>
        <taxon>Coleoptera</taxon>
        <taxon>Polyphaga</taxon>
        <taxon>Cucujiformia</taxon>
        <taxon>Chrysomeloidea</taxon>
        <taxon>Chrysomelidae</taxon>
        <taxon>Bruchinae</taxon>
        <taxon>Bruchini</taxon>
        <taxon>Acanthoscelides</taxon>
    </lineage>
</organism>